<dbReference type="SUPFAM" id="SSF161098">
    <property type="entry name" value="MetI-like"/>
    <property type="match status" value="1"/>
</dbReference>
<feature type="transmembrane region" description="Helical" evidence="7">
    <location>
        <begin position="12"/>
        <end position="34"/>
    </location>
</feature>
<reference evidence="9 10" key="1">
    <citation type="submission" date="2018-01" db="EMBL/GenBank/DDBJ databases">
        <title>Deinococcus koreensis sp. nov., a radiation-resistant bacterium isolated from river water.</title>
        <authorList>
            <person name="Choi A."/>
        </authorList>
    </citation>
    <scope>NUCLEOTIDE SEQUENCE [LARGE SCALE GENOMIC DNA]</scope>
    <source>
        <strain evidence="9 10">SJW1-2</strain>
    </source>
</reference>
<dbReference type="EMBL" id="PPPD01000002">
    <property type="protein sequence ID" value="PNY79685.1"/>
    <property type="molecule type" value="Genomic_DNA"/>
</dbReference>
<sequence>MHTQRRLTPFLFLSPAVVVLAVVGIYPLVFAAWVSLHTYLLAQPNIPRDFVWFSNYLTVLRDGSFWGAIGRTLIYLAVSLPIQIALGLGIALLLRRGPWARLRGFARVSLVIPLAMTPVVTGLIGRLIFNQDFGVVNFAVNSVTGRTVGIEWLGHPTLAFVTILLLEIWQWTPFAALIFLSGLTAVPAEVEEAATLETRSFWAMLRHIQLPFLLPALTAILILRTADILKQFDMVYTLTSGGPGSSTELINLYITRIGLRGAFDQGVASAQALLMLILTTVLSRLYIRYLYRGDDA</sequence>
<feature type="transmembrane region" description="Helical" evidence="7">
    <location>
        <begin position="208"/>
        <end position="226"/>
    </location>
</feature>
<comment type="similarity">
    <text evidence="7">Belongs to the binding-protein-dependent transport system permease family.</text>
</comment>
<evidence type="ECO:0000256" key="2">
    <source>
        <dbReference type="ARBA" id="ARBA00022448"/>
    </source>
</evidence>
<evidence type="ECO:0000256" key="3">
    <source>
        <dbReference type="ARBA" id="ARBA00022475"/>
    </source>
</evidence>
<evidence type="ECO:0000313" key="9">
    <source>
        <dbReference type="EMBL" id="PNY79685.1"/>
    </source>
</evidence>
<dbReference type="Gene3D" id="1.10.3720.10">
    <property type="entry name" value="MetI-like"/>
    <property type="match status" value="1"/>
</dbReference>
<evidence type="ECO:0000256" key="1">
    <source>
        <dbReference type="ARBA" id="ARBA00004651"/>
    </source>
</evidence>
<accession>A0A2K3UT21</accession>
<dbReference type="GO" id="GO:0055085">
    <property type="term" value="P:transmembrane transport"/>
    <property type="evidence" value="ECO:0007669"/>
    <property type="project" value="InterPro"/>
</dbReference>
<keyword evidence="6 7" id="KW-0472">Membrane</keyword>
<dbReference type="InterPro" id="IPR000515">
    <property type="entry name" value="MetI-like"/>
</dbReference>
<evidence type="ECO:0000256" key="5">
    <source>
        <dbReference type="ARBA" id="ARBA00022989"/>
    </source>
</evidence>
<dbReference type="PROSITE" id="PS50928">
    <property type="entry name" value="ABC_TM1"/>
    <property type="match status" value="1"/>
</dbReference>
<dbReference type="Proteomes" id="UP000236379">
    <property type="component" value="Unassembled WGS sequence"/>
</dbReference>
<dbReference type="AlphaFoldDB" id="A0A2K3UT21"/>
<organism evidence="9 10">
    <name type="scientific">Deinococcus koreensis</name>
    <dbReference type="NCBI Taxonomy" id="2054903"/>
    <lineage>
        <taxon>Bacteria</taxon>
        <taxon>Thermotogati</taxon>
        <taxon>Deinococcota</taxon>
        <taxon>Deinococci</taxon>
        <taxon>Deinococcales</taxon>
        <taxon>Deinococcaceae</taxon>
        <taxon>Deinococcus</taxon>
    </lineage>
</organism>
<comment type="subcellular location">
    <subcellularLocation>
        <location evidence="1 7">Cell membrane</location>
        <topology evidence="1 7">Multi-pass membrane protein</topology>
    </subcellularLocation>
</comment>
<evidence type="ECO:0000256" key="7">
    <source>
        <dbReference type="RuleBase" id="RU363032"/>
    </source>
</evidence>
<feature type="transmembrane region" description="Helical" evidence="7">
    <location>
        <begin position="73"/>
        <end position="94"/>
    </location>
</feature>
<dbReference type="PANTHER" id="PTHR43227:SF8">
    <property type="entry name" value="DIACETYLCHITOBIOSE UPTAKE SYSTEM PERMEASE PROTEIN DASB"/>
    <property type="match status" value="1"/>
</dbReference>
<evidence type="ECO:0000313" key="10">
    <source>
        <dbReference type="Proteomes" id="UP000236379"/>
    </source>
</evidence>
<evidence type="ECO:0000256" key="6">
    <source>
        <dbReference type="ARBA" id="ARBA00023136"/>
    </source>
</evidence>
<keyword evidence="4 7" id="KW-0812">Transmembrane</keyword>
<dbReference type="RefSeq" id="WP_103313669.1">
    <property type="nucleotide sequence ID" value="NZ_PPPD01000002.1"/>
</dbReference>
<dbReference type="OrthoDB" id="9783714at2"/>
<keyword evidence="10" id="KW-1185">Reference proteome</keyword>
<proteinExistence type="inferred from homology"/>
<feature type="transmembrane region" description="Helical" evidence="7">
    <location>
        <begin position="268"/>
        <end position="287"/>
    </location>
</feature>
<feature type="transmembrane region" description="Helical" evidence="7">
    <location>
        <begin position="106"/>
        <end position="129"/>
    </location>
</feature>
<feature type="domain" description="ABC transmembrane type-1" evidence="8">
    <location>
        <begin position="69"/>
        <end position="286"/>
    </location>
</feature>
<dbReference type="InterPro" id="IPR035906">
    <property type="entry name" value="MetI-like_sf"/>
</dbReference>
<gene>
    <name evidence="9" type="ORF">CVO96_17125</name>
</gene>
<name>A0A2K3UT21_9DEIO</name>
<evidence type="ECO:0000256" key="4">
    <source>
        <dbReference type="ARBA" id="ARBA00022692"/>
    </source>
</evidence>
<dbReference type="InterPro" id="IPR050809">
    <property type="entry name" value="UgpAE/MalFG_permease"/>
</dbReference>
<comment type="caution">
    <text evidence="9">The sequence shown here is derived from an EMBL/GenBank/DDBJ whole genome shotgun (WGS) entry which is preliminary data.</text>
</comment>
<dbReference type="CDD" id="cd06261">
    <property type="entry name" value="TM_PBP2"/>
    <property type="match status" value="1"/>
</dbReference>
<keyword evidence="2 7" id="KW-0813">Transport</keyword>
<dbReference type="Pfam" id="PF00528">
    <property type="entry name" value="BPD_transp_1"/>
    <property type="match status" value="1"/>
</dbReference>
<keyword evidence="3" id="KW-1003">Cell membrane</keyword>
<dbReference type="PANTHER" id="PTHR43227">
    <property type="entry name" value="BLL4140 PROTEIN"/>
    <property type="match status" value="1"/>
</dbReference>
<dbReference type="GO" id="GO:0005886">
    <property type="term" value="C:plasma membrane"/>
    <property type="evidence" value="ECO:0007669"/>
    <property type="project" value="UniProtKB-SubCell"/>
</dbReference>
<keyword evidence="5 7" id="KW-1133">Transmembrane helix</keyword>
<feature type="transmembrane region" description="Helical" evidence="7">
    <location>
        <begin position="168"/>
        <end position="188"/>
    </location>
</feature>
<evidence type="ECO:0000259" key="8">
    <source>
        <dbReference type="PROSITE" id="PS50928"/>
    </source>
</evidence>
<protein>
    <submittedName>
        <fullName evidence="9">Sugar ABC transporter permease</fullName>
    </submittedName>
</protein>